<dbReference type="PANTHER" id="PTHR34605">
    <property type="entry name" value="PHAGE_INTEGRASE DOMAIN-CONTAINING PROTEIN"/>
    <property type="match status" value="1"/>
</dbReference>
<gene>
    <name evidence="2" type="ORF">R3P38DRAFT_3324510</name>
</gene>
<evidence type="ECO:0008006" key="4">
    <source>
        <dbReference type="Google" id="ProtNLM"/>
    </source>
</evidence>
<dbReference type="GO" id="GO:0015074">
    <property type="term" value="P:DNA integration"/>
    <property type="evidence" value="ECO:0007669"/>
    <property type="project" value="InterPro"/>
</dbReference>
<keyword evidence="1" id="KW-0233">DNA recombination</keyword>
<dbReference type="PANTHER" id="PTHR34605:SF4">
    <property type="entry name" value="DNA ADENINE METHYLTRANSFERASE"/>
    <property type="match status" value="1"/>
</dbReference>
<dbReference type="GO" id="GO:0003677">
    <property type="term" value="F:DNA binding"/>
    <property type="evidence" value="ECO:0007669"/>
    <property type="project" value="InterPro"/>
</dbReference>
<dbReference type="SUPFAM" id="SSF56349">
    <property type="entry name" value="DNA breaking-rejoining enzymes"/>
    <property type="match status" value="1"/>
</dbReference>
<evidence type="ECO:0000313" key="3">
    <source>
        <dbReference type="Proteomes" id="UP001362999"/>
    </source>
</evidence>
<keyword evidence="3" id="KW-1185">Reference proteome</keyword>
<dbReference type="Gene3D" id="1.10.443.10">
    <property type="entry name" value="Intergrase catalytic core"/>
    <property type="match status" value="1"/>
</dbReference>
<dbReference type="AlphaFoldDB" id="A0AAW0AHM9"/>
<dbReference type="GO" id="GO:0006310">
    <property type="term" value="P:DNA recombination"/>
    <property type="evidence" value="ECO:0007669"/>
    <property type="project" value="UniProtKB-KW"/>
</dbReference>
<accession>A0AAW0AHM9</accession>
<name>A0AAW0AHM9_9AGAR</name>
<protein>
    <recommendedName>
        <fullName evidence="4">DNA breaking-rejoining enzyme</fullName>
    </recommendedName>
</protein>
<dbReference type="InterPro" id="IPR013762">
    <property type="entry name" value="Integrase-like_cat_sf"/>
</dbReference>
<dbReference type="InterPro" id="IPR052925">
    <property type="entry name" value="Phage_Integrase-like_Recomb"/>
</dbReference>
<sequence>MSSDIPPIFTTIRKVIRNANETDPVYAEEIEDDIEAEAETLPEDSVYNVSQLREHLLDASKGVTTETDKEYRRLMDQCVKFLKANKLIKEEDKFFSKSPSELAPVCICSWIMHECDELDIDGTEKHHTTFRASYNHAQKMRAAMTYAFGRLYGLGSLPWHESESTGRMVGNPSVSETVATYMTSLRRRKVRVGETATSARAITEETLLKLYKFNNIPEIAKVKQYSAGSRKAIKEPHEWGGARARRLLTLAYVLAFLCLLRFDEVLKIQIHDIEWVSDTCIKLTLPFRKTSQFGGVKPFYLHLFPPHLAHLCPIRALANWLYVSDIEDGFLFRKIVSGDRVSQENTHMTSECFLEMFRNNLLDITVDPAPYGTHSFRRGGCQWLYTCCRWGLRRICDWGGWSTEFSNLTIVKYLISYADEPCERREDYMNPNRPPTIKCFSCGRTCHCI</sequence>
<evidence type="ECO:0000256" key="1">
    <source>
        <dbReference type="ARBA" id="ARBA00023172"/>
    </source>
</evidence>
<dbReference type="InterPro" id="IPR011010">
    <property type="entry name" value="DNA_brk_join_enz"/>
</dbReference>
<dbReference type="Proteomes" id="UP001362999">
    <property type="component" value="Unassembled WGS sequence"/>
</dbReference>
<proteinExistence type="predicted"/>
<dbReference type="EMBL" id="JAWWNJ010000067">
    <property type="protein sequence ID" value="KAK7008400.1"/>
    <property type="molecule type" value="Genomic_DNA"/>
</dbReference>
<organism evidence="2 3">
    <name type="scientific">Favolaschia claudopus</name>
    <dbReference type="NCBI Taxonomy" id="2862362"/>
    <lineage>
        <taxon>Eukaryota</taxon>
        <taxon>Fungi</taxon>
        <taxon>Dikarya</taxon>
        <taxon>Basidiomycota</taxon>
        <taxon>Agaricomycotina</taxon>
        <taxon>Agaricomycetes</taxon>
        <taxon>Agaricomycetidae</taxon>
        <taxon>Agaricales</taxon>
        <taxon>Marasmiineae</taxon>
        <taxon>Mycenaceae</taxon>
        <taxon>Favolaschia</taxon>
    </lineage>
</organism>
<evidence type="ECO:0000313" key="2">
    <source>
        <dbReference type="EMBL" id="KAK7008400.1"/>
    </source>
</evidence>
<reference evidence="2 3" key="1">
    <citation type="journal article" date="2024" name="J Genomics">
        <title>Draft genome sequencing and assembly of Favolaschia claudopus CIRM-BRFM 2984 isolated from oak limbs.</title>
        <authorList>
            <person name="Navarro D."/>
            <person name="Drula E."/>
            <person name="Chaduli D."/>
            <person name="Cazenave R."/>
            <person name="Ahrendt S."/>
            <person name="Wang J."/>
            <person name="Lipzen A."/>
            <person name="Daum C."/>
            <person name="Barry K."/>
            <person name="Grigoriev I.V."/>
            <person name="Favel A."/>
            <person name="Rosso M.N."/>
            <person name="Martin F."/>
        </authorList>
    </citation>
    <scope>NUCLEOTIDE SEQUENCE [LARGE SCALE GENOMIC DNA]</scope>
    <source>
        <strain evidence="2 3">CIRM-BRFM 2984</strain>
    </source>
</reference>
<comment type="caution">
    <text evidence="2">The sequence shown here is derived from an EMBL/GenBank/DDBJ whole genome shotgun (WGS) entry which is preliminary data.</text>
</comment>